<keyword evidence="3" id="KW-1185">Reference proteome</keyword>
<comment type="caution">
    <text evidence="2">The sequence shown here is derived from an EMBL/GenBank/DDBJ whole genome shotgun (WGS) entry which is preliminary data.</text>
</comment>
<dbReference type="Proteomes" id="UP001358586">
    <property type="component" value="Chromosome 10"/>
</dbReference>
<gene>
    <name evidence="2" type="ORF">PVK06_036838</name>
</gene>
<dbReference type="EMBL" id="JARKNE010000010">
    <property type="protein sequence ID" value="KAK5795569.1"/>
    <property type="molecule type" value="Genomic_DNA"/>
</dbReference>
<name>A0ABR0NL60_GOSAR</name>
<reference evidence="2 3" key="1">
    <citation type="submission" date="2023-03" db="EMBL/GenBank/DDBJ databases">
        <title>WGS of Gossypium arboreum.</title>
        <authorList>
            <person name="Yu D."/>
        </authorList>
    </citation>
    <scope>NUCLEOTIDE SEQUENCE [LARGE SCALE GENOMIC DNA]</scope>
    <source>
        <tissue evidence="2">Leaf</tissue>
    </source>
</reference>
<protein>
    <recommendedName>
        <fullName evidence="1">Reverse transcriptase Ty1/copia-type domain-containing protein</fullName>
    </recommendedName>
</protein>
<evidence type="ECO:0000313" key="2">
    <source>
        <dbReference type="EMBL" id="KAK5795569.1"/>
    </source>
</evidence>
<evidence type="ECO:0000259" key="1">
    <source>
        <dbReference type="Pfam" id="PF07727"/>
    </source>
</evidence>
<proteinExistence type="predicted"/>
<sequence>MQMHDVFEMTDLGEMTYFLGIKVIQTDQAIFISQQAFALKILNKFCMSNCKIVSTPVAQGKTLTSNGNHGRVDEKEYRSLVGCLLYLTATRPDIIFAVSLLSIFMHCCDIIHFKTAKRVLRYVNGTSEYGVKFEKGKELKLIVIGQGPLMT</sequence>
<dbReference type="InterPro" id="IPR013103">
    <property type="entry name" value="RVT_2"/>
</dbReference>
<dbReference type="PANTHER" id="PTHR11439:SF503">
    <property type="entry name" value="CYSTEINE-RICH RLK (RECEPTOR-LIKE PROTEIN KINASE) 8"/>
    <property type="match status" value="1"/>
</dbReference>
<dbReference type="PANTHER" id="PTHR11439">
    <property type="entry name" value="GAG-POL-RELATED RETROTRANSPOSON"/>
    <property type="match status" value="1"/>
</dbReference>
<dbReference type="Pfam" id="PF07727">
    <property type="entry name" value="RVT_2"/>
    <property type="match status" value="1"/>
</dbReference>
<accession>A0ABR0NL60</accession>
<feature type="domain" description="Reverse transcriptase Ty1/copia-type" evidence="1">
    <location>
        <begin position="2"/>
        <end position="58"/>
    </location>
</feature>
<evidence type="ECO:0000313" key="3">
    <source>
        <dbReference type="Proteomes" id="UP001358586"/>
    </source>
</evidence>
<organism evidence="2 3">
    <name type="scientific">Gossypium arboreum</name>
    <name type="common">Tree cotton</name>
    <name type="synonym">Gossypium nanking</name>
    <dbReference type="NCBI Taxonomy" id="29729"/>
    <lineage>
        <taxon>Eukaryota</taxon>
        <taxon>Viridiplantae</taxon>
        <taxon>Streptophyta</taxon>
        <taxon>Embryophyta</taxon>
        <taxon>Tracheophyta</taxon>
        <taxon>Spermatophyta</taxon>
        <taxon>Magnoliopsida</taxon>
        <taxon>eudicotyledons</taxon>
        <taxon>Gunneridae</taxon>
        <taxon>Pentapetalae</taxon>
        <taxon>rosids</taxon>
        <taxon>malvids</taxon>
        <taxon>Malvales</taxon>
        <taxon>Malvaceae</taxon>
        <taxon>Malvoideae</taxon>
        <taxon>Gossypium</taxon>
    </lineage>
</organism>